<evidence type="ECO:0000256" key="4">
    <source>
        <dbReference type="ARBA" id="ARBA00022679"/>
    </source>
</evidence>
<keyword evidence="4 11" id="KW-0808">Transferase</keyword>
<dbReference type="InterPro" id="IPR000014">
    <property type="entry name" value="PAS"/>
</dbReference>
<keyword evidence="12" id="KW-1185">Reference proteome</keyword>
<evidence type="ECO:0000256" key="7">
    <source>
        <dbReference type="ARBA" id="ARBA00022840"/>
    </source>
</evidence>
<dbReference type="Gene3D" id="3.30.565.10">
    <property type="entry name" value="Histidine kinase-like ATPase, C-terminal domain"/>
    <property type="match status" value="1"/>
</dbReference>
<keyword evidence="8" id="KW-0902">Two-component regulatory system</keyword>
<dbReference type="EC" id="2.7.13.3" evidence="2"/>
<gene>
    <name evidence="11" type="primary">fixL_3</name>
    <name evidence="11" type="ORF">K227x_04960</name>
</gene>
<dbReference type="Pfam" id="PF02518">
    <property type="entry name" value="HATPase_c"/>
    <property type="match status" value="1"/>
</dbReference>
<dbReference type="Gene3D" id="3.30.450.20">
    <property type="entry name" value="PAS domain"/>
    <property type="match status" value="1"/>
</dbReference>
<dbReference type="GO" id="GO:0005524">
    <property type="term" value="F:ATP binding"/>
    <property type="evidence" value="ECO:0007669"/>
    <property type="project" value="UniProtKB-KW"/>
</dbReference>
<organism evidence="11 12">
    <name type="scientific">Rubripirellula lacrimiformis</name>
    <dbReference type="NCBI Taxonomy" id="1930273"/>
    <lineage>
        <taxon>Bacteria</taxon>
        <taxon>Pseudomonadati</taxon>
        <taxon>Planctomycetota</taxon>
        <taxon>Planctomycetia</taxon>
        <taxon>Pirellulales</taxon>
        <taxon>Pirellulaceae</taxon>
        <taxon>Rubripirellula</taxon>
    </lineage>
</organism>
<keyword evidence="7" id="KW-0067">ATP-binding</keyword>
<evidence type="ECO:0000256" key="2">
    <source>
        <dbReference type="ARBA" id="ARBA00012438"/>
    </source>
</evidence>
<feature type="domain" description="Histidine kinase" evidence="9">
    <location>
        <begin position="213"/>
        <end position="424"/>
    </location>
</feature>
<evidence type="ECO:0000256" key="6">
    <source>
        <dbReference type="ARBA" id="ARBA00022777"/>
    </source>
</evidence>
<evidence type="ECO:0000256" key="1">
    <source>
        <dbReference type="ARBA" id="ARBA00000085"/>
    </source>
</evidence>
<dbReference type="PROSITE" id="PS50112">
    <property type="entry name" value="PAS"/>
    <property type="match status" value="1"/>
</dbReference>
<dbReference type="EMBL" id="CP036525">
    <property type="protein sequence ID" value="QDT02125.1"/>
    <property type="molecule type" value="Genomic_DNA"/>
</dbReference>
<dbReference type="GO" id="GO:0000160">
    <property type="term" value="P:phosphorelay signal transduction system"/>
    <property type="evidence" value="ECO:0007669"/>
    <property type="project" value="UniProtKB-KW"/>
</dbReference>
<feature type="domain" description="PAS" evidence="10">
    <location>
        <begin position="62"/>
        <end position="117"/>
    </location>
</feature>
<reference evidence="11 12" key="1">
    <citation type="submission" date="2019-02" db="EMBL/GenBank/DDBJ databases">
        <title>Deep-cultivation of Planctomycetes and their phenomic and genomic characterization uncovers novel biology.</title>
        <authorList>
            <person name="Wiegand S."/>
            <person name="Jogler M."/>
            <person name="Boedeker C."/>
            <person name="Pinto D."/>
            <person name="Vollmers J."/>
            <person name="Rivas-Marin E."/>
            <person name="Kohn T."/>
            <person name="Peeters S.H."/>
            <person name="Heuer A."/>
            <person name="Rast P."/>
            <person name="Oberbeckmann S."/>
            <person name="Bunk B."/>
            <person name="Jeske O."/>
            <person name="Meyerdierks A."/>
            <person name="Storesund J.E."/>
            <person name="Kallscheuer N."/>
            <person name="Luecker S."/>
            <person name="Lage O.M."/>
            <person name="Pohl T."/>
            <person name="Merkel B.J."/>
            <person name="Hornburger P."/>
            <person name="Mueller R.-W."/>
            <person name="Bruemmer F."/>
            <person name="Labrenz M."/>
            <person name="Spormann A.M."/>
            <person name="Op den Camp H."/>
            <person name="Overmann J."/>
            <person name="Amann R."/>
            <person name="Jetten M.S.M."/>
            <person name="Mascher T."/>
            <person name="Medema M.H."/>
            <person name="Devos D.P."/>
            <person name="Kaster A.-K."/>
            <person name="Ovreas L."/>
            <person name="Rohde M."/>
            <person name="Galperin M.Y."/>
            <person name="Jogler C."/>
        </authorList>
    </citation>
    <scope>NUCLEOTIDE SEQUENCE [LARGE SCALE GENOMIC DNA]</scope>
    <source>
        <strain evidence="11 12">K22_7</strain>
    </source>
</reference>
<dbReference type="CDD" id="cd00130">
    <property type="entry name" value="PAS"/>
    <property type="match status" value="1"/>
</dbReference>
<dbReference type="PANTHER" id="PTHR43065:SF10">
    <property type="entry name" value="PEROXIDE STRESS-ACTIVATED HISTIDINE KINASE MAK3"/>
    <property type="match status" value="1"/>
</dbReference>
<dbReference type="InterPro" id="IPR003594">
    <property type="entry name" value="HATPase_dom"/>
</dbReference>
<accession>A0A517N4R1</accession>
<evidence type="ECO:0000313" key="12">
    <source>
        <dbReference type="Proteomes" id="UP000318538"/>
    </source>
</evidence>
<dbReference type="OrthoDB" id="236031at2"/>
<dbReference type="SUPFAM" id="SSF55874">
    <property type="entry name" value="ATPase domain of HSP90 chaperone/DNA topoisomerase II/histidine kinase"/>
    <property type="match status" value="1"/>
</dbReference>
<dbReference type="InterPro" id="IPR005467">
    <property type="entry name" value="His_kinase_dom"/>
</dbReference>
<dbReference type="Proteomes" id="UP000318538">
    <property type="component" value="Chromosome"/>
</dbReference>
<protein>
    <recommendedName>
        <fullName evidence="2">histidine kinase</fullName>
        <ecNumber evidence="2">2.7.13.3</ecNumber>
    </recommendedName>
</protein>
<dbReference type="InterPro" id="IPR035965">
    <property type="entry name" value="PAS-like_dom_sf"/>
</dbReference>
<keyword evidence="3" id="KW-0597">Phosphoprotein</keyword>
<name>A0A517N4R1_9BACT</name>
<dbReference type="SMART" id="SM00387">
    <property type="entry name" value="HATPase_c"/>
    <property type="match status" value="1"/>
</dbReference>
<evidence type="ECO:0000313" key="11">
    <source>
        <dbReference type="EMBL" id="QDT02125.1"/>
    </source>
</evidence>
<dbReference type="PRINTS" id="PR00344">
    <property type="entry name" value="BCTRLSENSOR"/>
</dbReference>
<dbReference type="AlphaFoldDB" id="A0A517N4R1"/>
<sequence>MLKKIETFDSYNRQNANSVPKNVWNFSAPMQIWHSLCIRSGNARKRSPMARFNMQTNTNPLRRNRLADLLMQTSPAAIVLTDSRGIIEAMNDVGEQSFGYQETELLGQPIDLIFPGDSSSADASHCACILSQLGDPDPSKILFLGARRKDGSTLPTQVTLHALTTPSGESRLANVIDLTDETQHPAAARRCISNHEKRIQGERLAAVLQMVSGLAHESRNALQRAQSCLDLLQLDLVGKSDLLDLTDRIGDALKDIHRNYEEVKNYAAPITLVRTTVDLGQICQDAFAELIESLGTDVPRLAVQSNNRCQDVKLDADRIRSVLRHLLENAIQASPADSVIEFEFDCTGTSDEGELQIRVRDHGEGLTAEVETRMFEPFFTTKTKGTGLGLAVCRRIVEAHRGSIQAVNHCGGGTQVTIRIPRGRVP</sequence>
<evidence type="ECO:0000256" key="8">
    <source>
        <dbReference type="ARBA" id="ARBA00023012"/>
    </source>
</evidence>
<dbReference type="KEGG" id="rlc:K227x_04960"/>
<evidence type="ECO:0000256" key="3">
    <source>
        <dbReference type="ARBA" id="ARBA00022553"/>
    </source>
</evidence>
<dbReference type="PANTHER" id="PTHR43065">
    <property type="entry name" value="SENSOR HISTIDINE KINASE"/>
    <property type="match status" value="1"/>
</dbReference>
<dbReference type="InterPro" id="IPR004358">
    <property type="entry name" value="Sig_transdc_His_kin-like_C"/>
</dbReference>
<comment type="catalytic activity">
    <reaction evidence="1">
        <text>ATP + protein L-histidine = ADP + protein N-phospho-L-histidine.</text>
        <dbReference type="EC" id="2.7.13.3"/>
    </reaction>
</comment>
<dbReference type="NCBIfam" id="TIGR00229">
    <property type="entry name" value="sensory_box"/>
    <property type="match status" value="1"/>
</dbReference>
<evidence type="ECO:0000259" key="10">
    <source>
        <dbReference type="PROSITE" id="PS50112"/>
    </source>
</evidence>
<keyword evidence="5" id="KW-0547">Nucleotide-binding</keyword>
<dbReference type="InterPro" id="IPR036890">
    <property type="entry name" value="HATPase_C_sf"/>
</dbReference>
<dbReference type="Pfam" id="PF13426">
    <property type="entry name" value="PAS_9"/>
    <property type="match status" value="1"/>
</dbReference>
<dbReference type="PROSITE" id="PS50109">
    <property type="entry name" value="HIS_KIN"/>
    <property type="match status" value="1"/>
</dbReference>
<dbReference type="RefSeq" id="WP_145167890.1">
    <property type="nucleotide sequence ID" value="NZ_CP036525.1"/>
</dbReference>
<dbReference type="GO" id="GO:0004673">
    <property type="term" value="F:protein histidine kinase activity"/>
    <property type="evidence" value="ECO:0007669"/>
    <property type="project" value="UniProtKB-EC"/>
</dbReference>
<dbReference type="SUPFAM" id="SSF55785">
    <property type="entry name" value="PYP-like sensor domain (PAS domain)"/>
    <property type="match status" value="1"/>
</dbReference>
<proteinExistence type="predicted"/>
<dbReference type="SMART" id="SM00091">
    <property type="entry name" value="PAS"/>
    <property type="match status" value="1"/>
</dbReference>
<keyword evidence="6" id="KW-0418">Kinase</keyword>
<evidence type="ECO:0000256" key="5">
    <source>
        <dbReference type="ARBA" id="ARBA00022741"/>
    </source>
</evidence>
<evidence type="ECO:0000259" key="9">
    <source>
        <dbReference type="PROSITE" id="PS50109"/>
    </source>
</evidence>
<dbReference type="Gene3D" id="1.10.287.130">
    <property type="match status" value="1"/>
</dbReference>